<dbReference type="AlphaFoldDB" id="A0AAN8KYX4"/>
<comment type="caution">
    <text evidence="2">The sequence shown here is derived from an EMBL/GenBank/DDBJ whole genome shotgun (WGS) entry which is preliminary data.</text>
</comment>
<feature type="region of interest" description="Disordered" evidence="1">
    <location>
        <begin position="140"/>
        <end position="204"/>
    </location>
</feature>
<protein>
    <submittedName>
        <fullName evidence="2">Uncharacterized protein</fullName>
    </submittedName>
</protein>
<evidence type="ECO:0000313" key="2">
    <source>
        <dbReference type="EMBL" id="KAK6301487.1"/>
    </source>
</evidence>
<dbReference type="EMBL" id="JAGTTL010000026">
    <property type="protein sequence ID" value="KAK6301487.1"/>
    <property type="molecule type" value="Genomic_DNA"/>
</dbReference>
<name>A0AAN8KYX4_9TELE</name>
<gene>
    <name evidence="2" type="ORF">J4Q44_G00275400</name>
</gene>
<reference evidence="2 3" key="1">
    <citation type="submission" date="2021-04" db="EMBL/GenBank/DDBJ databases">
        <authorList>
            <person name="De Guttry C."/>
            <person name="Zahm M."/>
            <person name="Klopp C."/>
            <person name="Cabau C."/>
            <person name="Louis A."/>
            <person name="Berthelot C."/>
            <person name="Parey E."/>
            <person name="Roest Crollius H."/>
            <person name="Montfort J."/>
            <person name="Robinson-Rechavi M."/>
            <person name="Bucao C."/>
            <person name="Bouchez O."/>
            <person name="Gislard M."/>
            <person name="Lluch J."/>
            <person name="Milhes M."/>
            <person name="Lampietro C."/>
            <person name="Lopez Roques C."/>
            <person name="Donnadieu C."/>
            <person name="Braasch I."/>
            <person name="Desvignes T."/>
            <person name="Postlethwait J."/>
            <person name="Bobe J."/>
            <person name="Wedekind C."/>
            <person name="Guiguen Y."/>
        </authorList>
    </citation>
    <scope>NUCLEOTIDE SEQUENCE [LARGE SCALE GENOMIC DNA]</scope>
    <source>
        <strain evidence="2">Cs_M1</strain>
        <tissue evidence="2">Blood</tissue>
    </source>
</reference>
<sequence length="328" mass="35127">MGKETKKAADEKDDVPGVGEDSVLEMLSYSKFSVLETWLCMPSTLLPGALESTTSTSTVYPSTLLPGALESTNSTSSASTSTARLSTCSETGETDTPHRPLERETMFLTPALGWETLFLATPLAPILSSTPCNMTPVTSAMTSVTSSGDSASQGRVSVRKRRRLAASPRGLQWNSTGSVQQDFDRTEPSPISSAQAPTPAPAAGVGVGVRSLPPGETATAACETETAGEAGGVRAALRETMSVDDRLMRPATTEQQQHRLLSRLERGKKKLRNIHIGLAGRHETRNKSESKISRLAQRLNQRPGDALIKDFRPLFYTGSPRTTHSLGR</sequence>
<keyword evidence="3" id="KW-1185">Reference proteome</keyword>
<evidence type="ECO:0000256" key="1">
    <source>
        <dbReference type="SAM" id="MobiDB-lite"/>
    </source>
</evidence>
<proteinExistence type="predicted"/>
<feature type="compositionally biased region" description="Polar residues" evidence="1">
    <location>
        <begin position="140"/>
        <end position="155"/>
    </location>
</feature>
<accession>A0AAN8KYX4</accession>
<evidence type="ECO:0000313" key="3">
    <source>
        <dbReference type="Proteomes" id="UP001356427"/>
    </source>
</evidence>
<feature type="compositionally biased region" description="Low complexity" evidence="1">
    <location>
        <begin position="71"/>
        <end position="89"/>
    </location>
</feature>
<feature type="region of interest" description="Disordered" evidence="1">
    <location>
        <begin position="70"/>
        <end position="101"/>
    </location>
</feature>
<feature type="compositionally biased region" description="Low complexity" evidence="1">
    <location>
        <begin position="188"/>
        <end position="204"/>
    </location>
</feature>
<dbReference type="Proteomes" id="UP001356427">
    <property type="component" value="Unassembled WGS sequence"/>
</dbReference>
<organism evidence="2 3">
    <name type="scientific">Coregonus suidteri</name>
    <dbReference type="NCBI Taxonomy" id="861788"/>
    <lineage>
        <taxon>Eukaryota</taxon>
        <taxon>Metazoa</taxon>
        <taxon>Chordata</taxon>
        <taxon>Craniata</taxon>
        <taxon>Vertebrata</taxon>
        <taxon>Euteleostomi</taxon>
        <taxon>Actinopterygii</taxon>
        <taxon>Neopterygii</taxon>
        <taxon>Teleostei</taxon>
        <taxon>Protacanthopterygii</taxon>
        <taxon>Salmoniformes</taxon>
        <taxon>Salmonidae</taxon>
        <taxon>Coregoninae</taxon>
        <taxon>Coregonus</taxon>
    </lineage>
</organism>
<feature type="compositionally biased region" description="Polar residues" evidence="1">
    <location>
        <begin position="172"/>
        <end position="181"/>
    </location>
</feature>